<feature type="binding site" evidence="1">
    <location>
        <position position="57"/>
    </location>
    <ligand>
        <name>K(+)</name>
        <dbReference type="ChEBI" id="CHEBI:29103"/>
    </ligand>
</feature>
<comment type="function">
    <text evidence="1">Catalyzes the epimerization of the S- and R-forms of NAD(P)HX, a damaged form of NAD(P)H that is a result of enzymatic or heat-dependent hydration. This is a prerequisite for the S-specific NAD(P)H-hydrate dehydratase to allow the repair of both epimers of NAD(P)HX.</text>
</comment>
<dbReference type="Proteomes" id="UP001597492">
    <property type="component" value="Unassembled WGS sequence"/>
</dbReference>
<feature type="domain" description="YjeF N-terminal" evidence="2">
    <location>
        <begin position="10"/>
        <end position="225"/>
    </location>
</feature>
<comment type="catalytic activity">
    <reaction evidence="1">
        <text>(6R)-NADHX = (6S)-NADHX</text>
        <dbReference type="Rhea" id="RHEA:32215"/>
        <dbReference type="ChEBI" id="CHEBI:64074"/>
        <dbReference type="ChEBI" id="CHEBI:64075"/>
        <dbReference type="EC" id="5.1.99.6"/>
    </reaction>
</comment>
<dbReference type="RefSeq" id="WP_019618214.1">
    <property type="nucleotide sequence ID" value="NZ_JBHUNE010000003.1"/>
</dbReference>
<comment type="catalytic activity">
    <reaction evidence="1">
        <text>(6R)-NADPHX = (6S)-NADPHX</text>
        <dbReference type="Rhea" id="RHEA:32227"/>
        <dbReference type="ChEBI" id="CHEBI:64076"/>
        <dbReference type="ChEBI" id="CHEBI:64077"/>
        <dbReference type="EC" id="5.1.99.6"/>
    </reaction>
</comment>
<reference evidence="4" key="1">
    <citation type="journal article" date="2019" name="Int. J. Syst. Evol. Microbiol.">
        <title>The Global Catalogue of Microorganisms (GCM) 10K type strain sequencing project: providing services to taxonomists for standard genome sequencing and annotation.</title>
        <authorList>
            <consortium name="The Broad Institute Genomics Platform"/>
            <consortium name="The Broad Institute Genome Sequencing Center for Infectious Disease"/>
            <person name="Wu L."/>
            <person name="Ma J."/>
        </authorList>
    </citation>
    <scope>NUCLEOTIDE SEQUENCE [LARGE SCALE GENOMIC DNA]</scope>
    <source>
        <strain evidence="4">TISTR 1514</strain>
    </source>
</reference>
<dbReference type="InterPro" id="IPR036652">
    <property type="entry name" value="YjeF_N_dom_sf"/>
</dbReference>
<keyword evidence="1" id="KW-0521">NADP</keyword>
<comment type="caution">
    <text evidence="1">Lacks conserved residue(s) required for the propagation of feature annotation.</text>
</comment>
<sequence>MKVGYSAAQIRQAEGPLLERGVALMQRAAQALSDHIVSVLPDASTARVVLLAGSGDNGGDAAYAASYLVAAGVRAEVIAVAGSLHSEAEEAARNAGAEIIADADPASVAARIPGADVVVDGILGIAKGGRAAGGDPALREPVRSVVVAVKGALAKLRPDPLVIAVDIPSGIDPDDGSVPDPDAVLRAHLTVTFIGMKAGLLLDPAKSLAGKVWLEPIGAMQGLLGLTPPVQLP</sequence>
<keyword evidence="1" id="KW-0547">Nucleotide-binding</keyword>
<dbReference type="SUPFAM" id="SSF64153">
    <property type="entry name" value="YjeF N-terminal domain-like"/>
    <property type="match status" value="1"/>
</dbReference>
<keyword evidence="4" id="KW-1185">Reference proteome</keyword>
<comment type="cofactor">
    <cofactor evidence="1">
        <name>K(+)</name>
        <dbReference type="ChEBI" id="CHEBI:29103"/>
    </cofactor>
    <text evidence="1">Binds 1 potassium ion per subunit.</text>
</comment>
<dbReference type="EC" id="5.1.99.6" evidence="1"/>
<proteinExistence type="inferred from homology"/>
<organism evidence="3 4">
    <name type="scientific">Gulosibacter faecalis</name>
    <dbReference type="NCBI Taxonomy" id="272240"/>
    <lineage>
        <taxon>Bacteria</taxon>
        <taxon>Bacillati</taxon>
        <taxon>Actinomycetota</taxon>
        <taxon>Actinomycetes</taxon>
        <taxon>Micrococcales</taxon>
        <taxon>Microbacteriaceae</taxon>
        <taxon>Gulosibacter</taxon>
    </lineage>
</organism>
<keyword evidence="1" id="KW-0630">Potassium</keyword>
<name>A0ABW5UW63_9MICO</name>
<dbReference type="Pfam" id="PF03853">
    <property type="entry name" value="YjeF_N"/>
    <property type="match status" value="1"/>
</dbReference>
<dbReference type="PROSITE" id="PS51385">
    <property type="entry name" value="YJEF_N"/>
    <property type="match status" value="1"/>
</dbReference>
<evidence type="ECO:0000313" key="4">
    <source>
        <dbReference type="Proteomes" id="UP001597492"/>
    </source>
</evidence>
<keyword evidence="1" id="KW-0520">NAD</keyword>
<keyword evidence="1 3" id="KW-0413">Isomerase</keyword>
<feature type="binding site" evidence="1">
    <location>
        <position position="166"/>
    </location>
    <ligand>
        <name>(6S)-NADPHX</name>
        <dbReference type="ChEBI" id="CHEBI:64076"/>
    </ligand>
</feature>
<comment type="caution">
    <text evidence="3">The sequence shown here is derived from an EMBL/GenBank/DDBJ whole genome shotgun (WGS) entry which is preliminary data.</text>
</comment>
<keyword evidence="1" id="KW-0479">Metal-binding</keyword>
<dbReference type="GO" id="GO:0052856">
    <property type="term" value="F:NAD(P)HX epimerase activity"/>
    <property type="evidence" value="ECO:0007669"/>
    <property type="project" value="UniProtKB-EC"/>
</dbReference>
<comment type="similarity">
    <text evidence="1">Belongs to the NnrE/AIBP family.</text>
</comment>
<gene>
    <name evidence="1" type="primary">nnrE</name>
    <name evidence="3" type="ORF">ACFSW7_05320</name>
</gene>
<dbReference type="HAMAP" id="MF_01966">
    <property type="entry name" value="NADHX_epimerase"/>
    <property type="match status" value="1"/>
</dbReference>
<feature type="binding site" evidence="1">
    <location>
        <begin position="56"/>
        <end position="60"/>
    </location>
    <ligand>
        <name>(6S)-NADPHX</name>
        <dbReference type="ChEBI" id="CHEBI:64076"/>
    </ligand>
</feature>
<evidence type="ECO:0000256" key="1">
    <source>
        <dbReference type="HAMAP-Rule" id="MF_01966"/>
    </source>
</evidence>
<accession>A0ABW5UW63</accession>
<protein>
    <recommendedName>
        <fullName evidence="1">NAD(P)H-hydrate epimerase</fullName>
        <ecNumber evidence="1">5.1.99.6</ecNumber>
    </recommendedName>
    <alternativeName>
        <fullName evidence="1">NAD(P)HX epimerase</fullName>
    </alternativeName>
</protein>
<feature type="binding site" evidence="1">
    <location>
        <position position="120"/>
    </location>
    <ligand>
        <name>K(+)</name>
        <dbReference type="ChEBI" id="CHEBI:29103"/>
    </ligand>
</feature>
<evidence type="ECO:0000259" key="2">
    <source>
        <dbReference type="PROSITE" id="PS51385"/>
    </source>
</evidence>
<dbReference type="Gene3D" id="3.40.50.10260">
    <property type="entry name" value="YjeF N-terminal domain"/>
    <property type="match status" value="1"/>
</dbReference>
<dbReference type="EMBL" id="JBHUNE010000003">
    <property type="protein sequence ID" value="MFD2757796.1"/>
    <property type="molecule type" value="Genomic_DNA"/>
</dbReference>
<feature type="binding site" evidence="1">
    <location>
        <position position="169"/>
    </location>
    <ligand>
        <name>K(+)</name>
        <dbReference type="ChEBI" id="CHEBI:29103"/>
    </ligand>
</feature>
<dbReference type="InterPro" id="IPR004443">
    <property type="entry name" value="YjeF_N_dom"/>
</dbReference>
<evidence type="ECO:0000313" key="3">
    <source>
        <dbReference type="EMBL" id="MFD2757796.1"/>
    </source>
</evidence>